<keyword evidence="4" id="KW-1003">Cell membrane</keyword>
<dbReference type="InterPro" id="IPR004358">
    <property type="entry name" value="Sig_transdc_His_kin-like_C"/>
</dbReference>
<dbReference type="PRINTS" id="PR00344">
    <property type="entry name" value="BCTRLSENSOR"/>
</dbReference>
<reference evidence="15 16" key="1">
    <citation type="submission" date="2018-10" db="EMBL/GenBank/DDBJ databases">
        <title>Cohnella sp. M2MS4P-1, whole genome shotgun sequence.</title>
        <authorList>
            <person name="Tuo L."/>
        </authorList>
    </citation>
    <scope>NUCLEOTIDE SEQUENCE [LARGE SCALE GENOMIC DNA]</scope>
    <source>
        <strain evidence="15 16">M2MS4P-1</strain>
    </source>
</reference>
<sequence>MKRLLFHKPSLRNKLILTSIACLILPTLIMLYNTDVFSKRIIREHTLENSAQVLNNVQVQIDRILEEMVSVSNMIQFDPEIMNILLQSDDDPLKSQAVTTRIEQLSSGKPNMQINLLTLDGRHYTNYSYYDFNPEDFRDRTWFPKLSGLNAFDTLFIGVQPNYIKPQASTQPYVIMTARALMNYSSKPFAYMIVSRTENTISDIFESFSEQFLLMDDSGHILSHKDKNFIGRDFNGMIGKDVLESPEIIRFEAQNQVFVSVPLRYAGWTLASLAPYEQLTDKLNAIYKSGLILQILSVAGFILVLAYLLRKFTRPIHILGQAALKVEAGELDVRSHVRGGDEVGRLGRAFDQMLDRIMVILEQVKIEQELKRQAEIAMLHAQIHPHFLFNVLSSIRLKLLMKHDEQNAELIGSLASLLRSTFSTKQEFVPLMAEIEMTQQFMDLMNFTAKFPIVAVIDVDSELLMENVPRFILQPIIENAYKHGFVRKSGNVTISARKTEDCLFISVKDNGQGMDVNIKNVLQERMMINKLQIIEESVQKDHSNNIGIGLTNVYDRLKLIYGNKFQMSLQSEQDQGTTVVLVLPIQPMEKNANV</sequence>
<gene>
    <name evidence="15" type="ORF">D7Z26_01290</name>
</gene>
<keyword evidence="7" id="KW-0547">Nucleotide-binding</keyword>
<dbReference type="PROSITE" id="PS50885">
    <property type="entry name" value="HAMP"/>
    <property type="match status" value="1"/>
</dbReference>
<evidence type="ECO:0000256" key="4">
    <source>
        <dbReference type="ARBA" id="ARBA00022475"/>
    </source>
</evidence>
<dbReference type="SUPFAM" id="SSF158472">
    <property type="entry name" value="HAMP domain-like"/>
    <property type="match status" value="1"/>
</dbReference>
<accession>A0A494Y968</accession>
<dbReference type="OrthoDB" id="9776552at2"/>
<dbReference type="SUPFAM" id="SSF55874">
    <property type="entry name" value="ATPase domain of HSP90 chaperone/DNA topoisomerase II/histidine kinase"/>
    <property type="match status" value="1"/>
</dbReference>
<keyword evidence="5" id="KW-0597">Phosphoprotein</keyword>
<keyword evidence="11 12" id="KW-0472">Membrane</keyword>
<dbReference type="SMART" id="SM00304">
    <property type="entry name" value="HAMP"/>
    <property type="match status" value="1"/>
</dbReference>
<evidence type="ECO:0000256" key="11">
    <source>
        <dbReference type="ARBA" id="ARBA00023136"/>
    </source>
</evidence>
<dbReference type="GO" id="GO:0005524">
    <property type="term" value="F:ATP binding"/>
    <property type="evidence" value="ECO:0007669"/>
    <property type="project" value="UniProtKB-KW"/>
</dbReference>
<evidence type="ECO:0000256" key="2">
    <source>
        <dbReference type="ARBA" id="ARBA00004651"/>
    </source>
</evidence>
<keyword evidence="12" id="KW-0812">Transmembrane</keyword>
<dbReference type="EMBL" id="RBZM01000001">
    <property type="protein sequence ID" value="RKP58168.1"/>
    <property type="molecule type" value="Genomic_DNA"/>
</dbReference>
<evidence type="ECO:0000256" key="12">
    <source>
        <dbReference type="SAM" id="Phobius"/>
    </source>
</evidence>
<evidence type="ECO:0000259" key="13">
    <source>
        <dbReference type="PROSITE" id="PS50109"/>
    </source>
</evidence>
<keyword evidence="16" id="KW-1185">Reference proteome</keyword>
<dbReference type="InterPro" id="IPR036890">
    <property type="entry name" value="HATPase_C_sf"/>
</dbReference>
<dbReference type="Gene3D" id="3.30.565.10">
    <property type="entry name" value="Histidine kinase-like ATPase, C-terminal domain"/>
    <property type="match status" value="1"/>
</dbReference>
<dbReference type="Pfam" id="PF06580">
    <property type="entry name" value="His_kinase"/>
    <property type="match status" value="1"/>
</dbReference>
<dbReference type="PANTHER" id="PTHR34220">
    <property type="entry name" value="SENSOR HISTIDINE KINASE YPDA"/>
    <property type="match status" value="1"/>
</dbReference>
<comment type="subcellular location">
    <subcellularLocation>
        <location evidence="2">Cell membrane</location>
        <topology evidence="2">Multi-pass membrane protein</topology>
    </subcellularLocation>
</comment>
<keyword evidence="8 15" id="KW-0418">Kinase</keyword>
<keyword evidence="12" id="KW-1133">Transmembrane helix</keyword>
<evidence type="ECO:0000313" key="16">
    <source>
        <dbReference type="Proteomes" id="UP000282076"/>
    </source>
</evidence>
<dbReference type="Gene3D" id="3.30.450.20">
    <property type="entry name" value="PAS domain"/>
    <property type="match status" value="1"/>
</dbReference>
<evidence type="ECO:0000256" key="5">
    <source>
        <dbReference type="ARBA" id="ARBA00022553"/>
    </source>
</evidence>
<evidence type="ECO:0000256" key="7">
    <source>
        <dbReference type="ARBA" id="ARBA00022741"/>
    </source>
</evidence>
<keyword evidence="9" id="KW-0067">ATP-binding</keyword>
<feature type="domain" description="Histidine kinase" evidence="13">
    <location>
        <begin position="472"/>
        <end position="587"/>
    </location>
</feature>
<keyword evidence="10" id="KW-0902">Two-component regulatory system</keyword>
<evidence type="ECO:0000256" key="10">
    <source>
        <dbReference type="ARBA" id="ARBA00023012"/>
    </source>
</evidence>
<evidence type="ECO:0000256" key="9">
    <source>
        <dbReference type="ARBA" id="ARBA00022840"/>
    </source>
</evidence>
<dbReference type="PROSITE" id="PS50109">
    <property type="entry name" value="HIS_KIN"/>
    <property type="match status" value="1"/>
</dbReference>
<dbReference type="RefSeq" id="WP_120974012.1">
    <property type="nucleotide sequence ID" value="NZ_RBZM01000001.1"/>
</dbReference>
<dbReference type="GO" id="GO:0000155">
    <property type="term" value="F:phosphorelay sensor kinase activity"/>
    <property type="evidence" value="ECO:0007669"/>
    <property type="project" value="InterPro"/>
</dbReference>
<comment type="catalytic activity">
    <reaction evidence="1">
        <text>ATP + protein L-histidine = ADP + protein N-phospho-L-histidine.</text>
        <dbReference type="EC" id="2.7.13.3"/>
    </reaction>
</comment>
<organism evidence="15 16">
    <name type="scientific">Cohnella endophytica</name>
    <dbReference type="NCBI Taxonomy" id="2419778"/>
    <lineage>
        <taxon>Bacteria</taxon>
        <taxon>Bacillati</taxon>
        <taxon>Bacillota</taxon>
        <taxon>Bacilli</taxon>
        <taxon>Bacillales</taxon>
        <taxon>Paenibacillaceae</taxon>
        <taxon>Cohnella</taxon>
    </lineage>
</organism>
<evidence type="ECO:0000256" key="6">
    <source>
        <dbReference type="ARBA" id="ARBA00022679"/>
    </source>
</evidence>
<evidence type="ECO:0000256" key="3">
    <source>
        <dbReference type="ARBA" id="ARBA00012438"/>
    </source>
</evidence>
<dbReference type="InterPro" id="IPR005467">
    <property type="entry name" value="His_kinase_dom"/>
</dbReference>
<evidence type="ECO:0000259" key="14">
    <source>
        <dbReference type="PROSITE" id="PS50885"/>
    </source>
</evidence>
<dbReference type="PANTHER" id="PTHR34220:SF7">
    <property type="entry name" value="SENSOR HISTIDINE KINASE YPDA"/>
    <property type="match status" value="1"/>
</dbReference>
<protein>
    <recommendedName>
        <fullName evidence="3">histidine kinase</fullName>
        <ecNumber evidence="3">2.7.13.3</ecNumber>
    </recommendedName>
</protein>
<dbReference type="Pfam" id="PF00672">
    <property type="entry name" value="HAMP"/>
    <property type="match status" value="1"/>
</dbReference>
<dbReference type="Gene3D" id="1.10.8.500">
    <property type="entry name" value="HAMP domain in histidine kinase"/>
    <property type="match status" value="1"/>
</dbReference>
<proteinExistence type="predicted"/>
<dbReference type="Proteomes" id="UP000282076">
    <property type="component" value="Unassembled WGS sequence"/>
</dbReference>
<dbReference type="InterPro" id="IPR003660">
    <property type="entry name" value="HAMP_dom"/>
</dbReference>
<dbReference type="GO" id="GO:0005886">
    <property type="term" value="C:plasma membrane"/>
    <property type="evidence" value="ECO:0007669"/>
    <property type="project" value="UniProtKB-SubCell"/>
</dbReference>
<dbReference type="InterPro" id="IPR003594">
    <property type="entry name" value="HATPase_dom"/>
</dbReference>
<dbReference type="CDD" id="cd06225">
    <property type="entry name" value="HAMP"/>
    <property type="match status" value="1"/>
</dbReference>
<dbReference type="InterPro" id="IPR010559">
    <property type="entry name" value="Sig_transdc_His_kin_internal"/>
</dbReference>
<feature type="domain" description="HAMP" evidence="14">
    <location>
        <begin position="310"/>
        <end position="362"/>
    </location>
</feature>
<evidence type="ECO:0000256" key="8">
    <source>
        <dbReference type="ARBA" id="ARBA00022777"/>
    </source>
</evidence>
<keyword evidence="6" id="KW-0808">Transferase</keyword>
<evidence type="ECO:0000313" key="15">
    <source>
        <dbReference type="EMBL" id="RKP58168.1"/>
    </source>
</evidence>
<dbReference type="AlphaFoldDB" id="A0A494Y968"/>
<evidence type="ECO:0000256" key="1">
    <source>
        <dbReference type="ARBA" id="ARBA00000085"/>
    </source>
</evidence>
<dbReference type="EC" id="2.7.13.3" evidence="3"/>
<dbReference type="Pfam" id="PF02518">
    <property type="entry name" value="HATPase_c"/>
    <property type="match status" value="1"/>
</dbReference>
<feature type="transmembrane region" description="Helical" evidence="12">
    <location>
        <begin position="291"/>
        <end position="309"/>
    </location>
</feature>
<name>A0A494Y968_9BACL</name>
<comment type="caution">
    <text evidence="15">The sequence shown here is derived from an EMBL/GenBank/DDBJ whole genome shotgun (WGS) entry which is preliminary data.</text>
</comment>
<dbReference type="InterPro" id="IPR050640">
    <property type="entry name" value="Bact_2-comp_sensor_kinase"/>
</dbReference>